<feature type="region of interest" description="Disordered" evidence="1">
    <location>
        <begin position="20"/>
        <end position="53"/>
    </location>
</feature>
<protein>
    <submittedName>
        <fullName evidence="2">Uncharacterized protein</fullName>
    </submittedName>
</protein>
<evidence type="ECO:0000313" key="2">
    <source>
        <dbReference type="EMBL" id="KAG9459262.1"/>
    </source>
</evidence>
<proteinExistence type="predicted"/>
<gene>
    <name evidence="2" type="ORF">H6P81_003770</name>
</gene>
<feature type="region of interest" description="Disordered" evidence="1">
    <location>
        <begin position="151"/>
        <end position="171"/>
    </location>
</feature>
<evidence type="ECO:0000313" key="3">
    <source>
        <dbReference type="Proteomes" id="UP000825729"/>
    </source>
</evidence>
<dbReference type="AlphaFoldDB" id="A0AAV7FDI8"/>
<accession>A0AAV7FDI8</accession>
<sequence length="275" mass="30683">MKVTTIVYFERGRHLLCDEEGGVDYDRGDETRETSSSSNSKEPPPRPSNPSLAATPRITMEIHINWLQESFPGSSSHRCQIHENHAFSTLNLYLRFFPQCLNACMPLFQLYKALPLEKPYLPLQISYSLTLNLSWRCFNYFPLMDKQKGKGKLSEPDSPAKFPSPTLGAKEVGSTSVASDELTSSQNSDPISSLLDSLLKEATLVGIYMGRTPSSPYVVASTIHEVLNSAKLLDPNINVLLLPKGYLTIELSSPTFCKELMSPIKVQDIVLHLYP</sequence>
<evidence type="ECO:0000256" key="1">
    <source>
        <dbReference type="SAM" id="MobiDB-lite"/>
    </source>
</evidence>
<dbReference type="EMBL" id="JAINDJ010000002">
    <property type="protein sequence ID" value="KAG9459262.1"/>
    <property type="molecule type" value="Genomic_DNA"/>
</dbReference>
<name>A0AAV7FDI8_ARIFI</name>
<dbReference type="Proteomes" id="UP000825729">
    <property type="component" value="Unassembled WGS sequence"/>
</dbReference>
<comment type="caution">
    <text evidence="2">The sequence shown here is derived from an EMBL/GenBank/DDBJ whole genome shotgun (WGS) entry which is preliminary data.</text>
</comment>
<feature type="compositionally biased region" description="Basic and acidic residues" evidence="1">
    <location>
        <begin position="24"/>
        <end position="33"/>
    </location>
</feature>
<organism evidence="2 3">
    <name type="scientific">Aristolochia fimbriata</name>
    <name type="common">White veined hardy Dutchman's pipe vine</name>
    <dbReference type="NCBI Taxonomy" id="158543"/>
    <lineage>
        <taxon>Eukaryota</taxon>
        <taxon>Viridiplantae</taxon>
        <taxon>Streptophyta</taxon>
        <taxon>Embryophyta</taxon>
        <taxon>Tracheophyta</taxon>
        <taxon>Spermatophyta</taxon>
        <taxon>Magnoliopsida</taxon>
        <taxon>Magnoliidae</taxon>
        <taxon>Piperales</taxon>
        <taxon>Aristolochiaceae</taxon>
        <taxon>Aristolochia</taxon>
    </lineage>
</organism>
<keyword evidence="3" id="KW-1185">Reference proteome</keyword>
<reference evidence="2 3" key="1">
    <citation type="submission" date="2021-07" db="EMBL/GenBank/DDBJ databases">
        <title>The Aristolochia fimbriata genome: insights into angiosperm evolution, floral development and chemical biosynthesis.</title>
        <authorList>
            <person name="Jiao Y."/>
        </authorList>
    </citation>
    <scope>NUCLEOTIDE SEQUENCE [LARGE SCALE GENOMIC DNA]</scope>
    <source>
        <strain evidence="2">IBCAS-2021</strain>
        <tissue evidence="2">Leaf</tissue>
    </source>
</reference>